<sequence length="445" mass="50314">MNVALVVLDTLRKDAFDAHFDWLPGQRFENAYSTSHWTVPAHASLFAGKYASELGVYAGAQLLDCEEPVLAESFGEAGYATRAFSANVNVSRPFDFHRGFDQFEGSWRLEALSENVFDWDGFIAETREQGAERYLHALHEVLTGDCDMIPSLRRGALLKLRDLGWGKATRDDGATEALQFVRETDFGENEFLFVNLMEAHTPYAPPEEYRTVEPPELNGLRATLEGPEENPETILRAYDDSVRYLSDMYRAIFAELCAEFDYVITLSDHGEVLGEYDAWEHLCGLYPEVTRIPLCIWERKQDEPGDYQTDTTRNETVSLLDVHRTVLDVANIDGESRGRSLLEETAENAGEIEFLAEYHGLTNRHRIALARDGFDTEPLDGEMHGLIAPGYYGWEAPNGFHEVGEKEKPRERIESLVNELDRRVAEDDVTVSEAVEAQLHDLGYA</sequence>
<evidence type="ECO:0000259" key="1">
    <source>
        <dbReference type="Pfam" id="PF00884"/>
    </source>
</evidence>
<dbReference type="EMBL" id="BAABKX010000015">
    <property type="protein sequence ID" value="GAA5058055.1"/>
    <property type="molecule type" value="Genomic_DNA"/>
</dbReference>
<evidence type="ECO:0000313" key="3">
    <source>
        <dbReference type="Proteomes" id="UP001501729"/>
    </source>
</evidence>
<dbReference type="Pfam" id="PF00884">
    <property type="entry name" value="Sulfatase"/>
    <property type="match status" value="1"/>
</dbReference>
<evidence type="ECO:0000313" key="2">
    <source>
        <dbReference type="EMBL" id="GAA5058055.1"/>
    </source>
</evidence>
<dbReference type="GeneID" id="68614060"/>
<reference evidence="2 3" key="1">
    <citation type="journal article" date="2019" name="Int. J. Syst. Evol. Microbiol.">
        <title>The Global Catalogue of Microorganisms (GCM) 10K type strain sequencing project: providing services to taxonomists for standard genome sequencing and annotation.</title>
        <authorList>
            <consortium name="The Broad Institute Genomics Platform"/>
            <consortium name="The Broad Institute Genome Sequencing Center for Infectious Disease"/>
            <person name="Wu L."/>
            <person name="Ma J."/>
        </authorList>
    </citation>
    <scope>NUCLEOTIDE SEQUENCE [LARGE SCALE GENOMIC DNA]</scope>
    <source>
        <strain evidence="2 3">JCM 17504</strain>
    </source>
</reference>
<dbReference type="Proteomes" id="UP001501729">
    <property type="component" value="Unassembled WGS sequence"/>
</dbReference>
<dbReference type="InterPro" id="IPR017850">
    <property type="entry name" value="Alkaline_phosphatase_core_sf"/>
</dbReference>
<dbReference type="InterPro" id="IPR000917">
    <property type="entry name" value="Sulfatase_N"/>
</dbReference>
<organism evidence="2 3">
    <name type="scientific">Haladaptatus pallidirubidus</name>
    <dbReference type="NCBI Taxonomy" id="1008152"/>
    <lineage>
        <taxon>Archaea</taxon>
        <taxon>Methanobacteriati</taxon>
        <taxon>Methanobacteriota</taxon>
        <taxon>Stenosarchaea group</taxon>
        <taxon>Halobacteria</taxon>
        <taxon>Halobacteriales</taxon>
        <taxon>Haladaptataceae</taxon>
        <taxon>Haladaptatus</taxon>
    </lineage>
</organism>
<comment type="caution">
    <text evidence="2">The sequence shown here is derived from an EMBL/GenBank/DDBJ whole genome shotgun (WGS) entry which is preliminary data.</text>
</comment>
<proteinExistence type="predicted"/>
<keyword evidence="3" id="KW-1185">Reference proteome</keyword>
<accession>A0AAV3UM53</accession>
<feature type="domain" description="Sulfatase N-terminal" evidence="1">
    <location>
        <begin position="24"/>
        <end position="332"/>
    </location>
</feature>
<name>A0AAV3UM53_9EURY</name>
<dbReference type="SUPFAM" id="SSF53649">
    <property type="entry name" value="Alkaline phosphatase-like"/>
    <property type="match status" value="1"/>
</dbReference>
<dbReference type="AlphaFoldDB" id="A0AAV3UM53"/>
<dbReference type="PANTHER" id="PTHR43751:SF3">
    <property type="entry name" value="SULFATASE N-TERMINAL DOMAIN-CONTAINING PROTEIN"/>
    <property type="match status" value="1"/>
</dbReference>
<protein>
    <submittedName>
        <fullName evidence="2">Sulfatase</fullName>
    </submittedName>
</protein>
<dbReference type="InterPro" id="IPR052701">
    <property type="entry name" value="GAG_Ulvan_Degrading_Sulfatases"/>
</dbReference>
<gene>
    <name evidence="2" type="ORF">GCM10025751_40630</name>
</gene>
<dbReference type="PANTHER" id="PTHR43751">
    <property type="entry name" value="SULFATASE"/>
    <property type="match status" value="1"/>
</dbReference>
<dbReference type="RefSeq" id="WP_345412349.1">
    <property type="nucleotide sequence ID" value="NZ_BAABKX010000015.1"/>
</dbReference>
<dbReference type="Gene3D" id="3.40.720.10">
    <property type="entry name" value="Alkaline Phosphatase, subunit A"/>
    <property type="match status" value="1"/>
</dbReference>